<evidence type="ECO:0000313" key="2">
    <source>
        <dbReference type="EMBL" id="RBP99027.1"/>
    </source>
</evidence>
<feature type="region of interest" description="Disordered" evidence="1">
    <location>
        <begin position="1"/>
        <end position="25"/>
    </location>
</feature>
<evidence type="ECO:0000313" key="3">
    <source>
        <dbReference type="Proteomes" id="UP000252345"/>
    </source>
</evidence>
<dbReference type="AlphaFoldDB" id="A0A366KCD6"/>
<dbReference type="RefSeq" id="WP_113853788.1">
    <property type="nucleotide sequence ID" value="NZ_PDCH01000012.1"/>
</dbReference>
<proteinExistence type="predicted"/>
<accession>A0A366KCD6</accession>
<evidence type="ECO:0000256" key="1">
    <source>
        <dbReference type="SAM" id="MobiDB-lite"/>
    </source>
</evidence>
<name>A0A366KCD6_9BIFI</name>
<dbReference type="OrthoDB" id="3239777at2"/>
<protein>
    <submittedName>
        <fullName evidence="2">Peptidase</fullName>
    </submittedName>
</protein>
<keyword evidence="3" id="KW-1185">Reference proteome</keyword>
<comment type="caution">
    <text evidence="2">The sequence shown here is derived from an EMBL/GenBank/DDBJ whole genome shotgun (WGS) entry which is preliminary data.</text>
</comment>
<feature type="compositionally biased region" description="Polar residues" evidence="1">
    <location>
        <begin position="13"/>
        <end position="22"/>
    </location>
</feature>
<dbReference type="EMBL" id="PDCH01000012">
    <property type="protein sequence ID" value="RBP99027.1"/>
    <property type="molecule type" value="Genomic_DNA"/>
</dbReference>
<sequence length="120" mass="12671">MSAANEGFRRTASPRSDPTASDAQAPISERILAALSAGRPPRRVAASLGVPLDFVSLVTEQARRSGKLDYYDLATGNCGSGPGCNPDPDSLVCASCPILPAAVRRRQSILGRLLNLKTRH</sequence>
<reference evidence="2 3" key="1">
    <citation type="submission" date="2017-10" db="EMBL/GenBank/DDBJ databases">
        <title>Bifidobacterium xylocopum sp. nov. and Bifidobacterium aemilianum sp. nov., from the carpenter bee (Xylocopa violacea) digestive tract.</title>
        <authorList>
            <person name="Alberoni D."/>
            <person name="Baffoni L."/>
            <person name="Di Gioia D."/>
            <person name="Gaggia F."/>
            <person name="Biavati B."/>
        </authorList>
    </citation>
    <scope>NUCLEOTIDE SEQUENCE [LARGE SCALE GENOMIC DNA]</scope>
    <source>
        <strain evidence="2 3">XV2</strain>
    </source>
</reference>
<gene>
    <name evidence="2" type="ORF">CRD59_06030</name>
</gene>
<organism evidence="2 3">
    <name type="scientific">Bifidobacterium xylocopae</name>
    <dbReference type="NCBI Taxonomy" id="2493119"/>
    <lineage>
        <taxon>Bacteria</taxon>
        <taxon>Bacillati</taxon>
        <taxon>Actinomycetota</taxon>
        <taxon>Actinomycetes</taxon>
        <taxon>Bifidobacteriales</taxon>
        <taxon>Bifidobacteriaceae</taxon>
        <taxon>Bifidobacterium</taxon>
    </lineage>
</organism>
<dbReference type="Proteomes" id="UP000252345">
    <property type="component" value="Unassembled WGS sequence"/>
</dbReference>